<reference evidence="3 4" key="1">
    <citation type="submission" date="2023-05" db="EMBL/GenBank/DDBJ databases">
        <title>Draft genome sequence of Streptomyces sp. B-S-A6 isolated from a cave soil in Thailand.</title>
        <authorList>
            <person name="Chamroensaksri N."/>
            <person name="Muangham S."/>
        </authorList>
    </citation>
    <scope>NUCLEOTIDE SEQUENCE [LARGE SCALE GENOMIC DNA]</scope>
    <source>
        <strain evidence="3 4">B-S-A6</strain>
    </source>
</reference>
<organism evidence="3 4">
    <name type="scientific">Streptomyces cavernicola</name>
    <dbReference type="NCBI Taxonomy" id="3043613"/>
    <lineage>
        <taxon>Bacteria</taxon>
        <taxon>Bacillati</taxon>
        <taxon>Actinomycetota</taxon>
        <taxon>Actinomycetes</taxon>
        <taxon>Kitasatosporales</taxon>
        <taxon>Streptomycetaceae</taxon>
        <taxon>Streptomyces</taxon>
    </lineage>
</organism>
<name>A0ABT6S5B6_9ACTN</name>
<dbReference type="Proteomes" id="UP001223978">
    <property type="component" value="Unassembled WGS sequence"/>
</dbReference>
<feature type="transmembrane region" description="Helical" evidence="2">
    <location>
        <begin position="78"/>
        <end position="98"/>
    </location>
</feature>
<feature type="region of interest" description="Disordered" evidence="1">
    <location>
        <begin position="1"/>
        <end position="38"/>
    </location>
</feature>
<evidence type="ECO:0000256" key="2">
    <source>
        <dbReference type="SAM" id="Phobius"/>
    </source>
</evidence>
<keyword evidence="4" id="KW-1185">Reference proteome</keyword>
<accession>A0ABT6S5B6</accession>
<feature type="transmembrane region" description="Helical" evidence="2">
    <location>
        <begin position="223"/>
        <end position="240"/>
    </location>
</feature>
<sequence length="484" mass="51303">MTTSSKGRAPTSASADAAGLAATPGQLPVHDENDYARSRVPDSAKRGAGAILSVLVGFVTAFFFPLIGGLYLTQNGAAATWLGLIISFSVLIVLALIVSRTAAREGLTSELLTRGSGLGSVGSVLTTVIYAGTFVVYAGTEGQILASSIDLIWDLPDQIWYVVVGLVFLPMAWNGISAMTKILTWTVPVYFLLLVVAICIAWNRNDGMPSGMFTAMPEGAVGGVAGTVAVIAGLAGTVGINPFEAADYNRFIHAGQFRRKAAVTVVLPYVLLFFVAIPLGMYFTLITGSFTPSIYFVGLLGLLPGVALAWVSQIRVNLTNLHISSVTFTSGSEALGAHRLGRRLWLLFVTAASIALMWFDVLGNLSVFLEWTGIFLLAWVACVVADITVVRGRLKIVTGPVEYRSSHLRRYNAVGVTALLTGTTVASLVWLFATDPVLRGLSAYIGFVVAFAVHVTMAVVTKGRTYFADPLDARLAVNQARAAG</sequence>
<dbReference type="PANTHER" id="PTHR30569:SF0">
    <property type="entry name" value="CYTOSINE PERMEASE"/>
    <property type="match status" value="1"/>
</dbReference>
<dbReference type="EMBL" id="JASCIQ010000004">
    <property type="protein sequence ID" value="MDI3403287.1"/>
    <property type="molecule type" value="Genomic_DNA"/>
</dbReference>
<keyword evidence="2" id="KW-1133">Transmembrane helix</keyword>
<dbReference type="RefSeq" id="WP_282541234.1">
    <property type="nucleotide sequence ID" value="NZ_JASCIQ010000004.1"/>
</dbReference>
<dbReference type="PANTHER" id="PTHR30569">
    <property type="entry name" value="CYTOSINE TRANSPORTER CODB"/>
    <property type="match status" value="1"/>
</dbReference>
<feature type="transmembrane region" description="Helical" evidence="2">
    <location>
        <begin position="368"/>
        <end position="390"/>
    </location>
</feature>
<feature type="transmembrane region" description="Helical" evidence="2">
    <location>
        <begin position="261"/>
        <end position="286"/>
    </location>
</feature>
<evidence type="ECO:0000256" key="1">
    <source>
        <dbReference type="SAM" id="MobiDB-lite"/>
    </source>
</evidence>
<protein>
    <recommendedName>
        <fullName evidence="5">Permease</fullName>
    </recommendedName>
</protein>
<proteinExistence type="predicted"/>
<feature type="compositionally biased region" description="Basic and acidic residues" evidence="1">
    <location>
        <begin position="29"/>
        <end position="38"/>
    </location>
</feature>
<keyword evidence="2" id="KW-0812">Transmembrane</keyword>
<feature type="compositionally biased region" description="Low complexity" evidence="1">
    <location>
        <begin position="9"/>
        <end position="25"/>
    </location>
</feature>
<evidence type="ECO:0000313" key="3">
    <source>
        <dbReference type="EMBL" id="MDI3403287.1"/>
    </source>
</evidence>
<dbReference type="InterPro" id="IPR030191">
    <property type="entry name" value="CodB"/>
</dbReference>
<evidence type="ECO:0008006" key="5">
    <source>
        <dbReference type="Google" id="ProtNLM"/>
    </source>
</evidence>
<feature type="transmembrane region" description="Helical" evidence="2">
    <location>
        <begin position="344"/>
        <end position="362"/>
    </location>
</feature>
<feature type="transmembrane region" description="Helical" evidence="2">
    <location>
        <begin position="292"/>
        <end position="311"/>
    </location>
</feature>
<feature type="transmembrane region" description="Helical" evidence="2">
    <location>
        <begin position="159"/>
        <end position="176"/>
    </location>
</feature>
<keyword evidence="2" id="KW-0472">Membrane</keyword>
<feature type="transmembrane region" description="Helical" evidence="2">
    <location>
        <begin position="118"/>
        <end position="139"/>
    </location>
</feature>
<feature type="transmembrane region" description="Helical" evidence="2">
    <location>
        <begin position="47"/>
        <end position="72"/>
    </location>
</feature>
<comment type="caution">
    <text evidence="3">The sequence shown here is derived from an EMBL/GenBank/DDBJ whole genome shotgun (WGS) entry which is preliminary data.</text>
</comment>
<gene>
    <name evidence="3" type="ORF">QIS96_05540</name>
</gene>
<feature type="transmembrane region" description="Helical" evidence="2">
    <location>
        <begin position="439"/>
        <end position="460"/>
    </location>
</feature>
<evidence type="ECO:0000313" key="4">
    <source>
        <dbReference type="Proteomes" id="UP001223978"/>
    </source>
</evidence>
<feature type="transmembrane region" description="Helical" evidence="2">
    <location>
        <begin position="183"/>
        <end position="203"/>
    </location>
</feature>
<dbReference type="Gene3D" id="1.10.4160.10">
    <property type="entry name" value="Hydantoin permease"/>
    <property type="match status" value="1"/>
</dbReference>
<feature type="transmembrane region" description="Helical" evidence="2">
    <location>
        <begin position="411"/>
        <end position="433"/>
    </location>
</feature>